<dbReference type="EMBL" id="CP048409">
    <property type="protein sequence ID" value="QIA07620.1"/>
    <property type="molecule type" value="Genomic_DNA"/>
</dbReference>
<dbReference type="SUPFAM" id="SSF48452">
    <property type="entry name" value="TPR-like"/>
    <property type="match status" value="1"/>
</dbReference>
<gene>
    <name evidence="3" type="ORF">G0Q07_07725</name>
</gene>
<evidence type="ECO:0000256" key="1">
    <source>
        <dbReference type="SAM" id="SignalP"/>
    </source>
</evidence>
<evidence type="ECO:0000313" key="4">
    <source>
        <dbReference type="Proteomes" id="UP000474630"/>
    </source>
</evidence>
<proteinExistence type="predicted"/>
<feature type="domain" description="TonB C-terminal" evidence="2">
    <location>
        <begin position="70"/>
        <end position="133"/>
    </location>
</feature>
<dbReference type="InterPro" id="IPR037682">
    <property type="entry name" value="TonB_C"/>
</dbReference>
<sequence length="247" mass="27847">MKTIKFLFACLFATIFANAQENVPPHMMSDVEVTPPKFTAVKYSPTNNENSLKTFIAENFKYDSEFSRVTEGTEVVRFIINTDGSLSNIEVVNSVSPEVDNLITGIIDKTDYMWMPGKNNGVPVAMEKEVAIEVKLGMSESSATKRDFNEIARTYFTKGADKLFNDGKTKKAIRQFESAVRYKPYDEATLYMLAICELDQGNSQAAQAYVERFKKQGGNVDFLEDNLAEKVKSMDAYEEFTQIFATK</sequence>
<evidence type="ECO:0000259" key="2">
    <source>
        <dbReference type="Pfam" id="PF03544"/>
    </source>
</evidence>
<protein>
    <recommendedName>
        <fullName evidence="2">TonB C-terminal domain-containing protein</fullName>
    </recommendedName>
</protein>
<dbReference type="Proteomes" id="UP000474630">
    <property type="component" value="Chromosome"/>
</dbReference>
<dbReference type="KEGG" id="drc:G0Q07_07725"/>
<keyword evidence="4" id="KW-1185">Reference proteome</keyword>
<reference evidence="3 4" key="1">
    <citation type="submission" date="2020-02" db="EMBL/GenBank/DDBJ databases">
        <title>Genome sequencing for Draconibacterium sp. strain M1.</title>
        <authorList>
            <person name="Park S.-J."/>
        </authorList>
    </citation>
    <scope>NUCLEOTIDE SEQUENCE [LARGE SCALE GENOMIC DNA]</scope>
    <source>
        <strain evidence="3 4">M1</strain>
    </source>
</reference>
<evidence type="ECO:0000313" key="3">
    <source>
        <dbReference type="EMBL" id="QIA07620.1"/>
    </source>
</evidence>
<name>A0A6C0RBB8_9BACT</name>
<dbReference type="Gene3D" id="1.25.40.10">
    <property type="entry name" value="Tetratricopeptide repeat domain"/>
    <property type="match status" value="1"/>
</dbReference>
<feature type="chain" id="PRO_5025576371" description="TonB C-terminal domain-containing protein" evidence="1">
    <location>
        <begin position="20"/>
        <end position="247"/>
    </location>
</feature>
<accession>A0A6C0RBB8</accession>
<dbReference type="Pfam" id="PF03544">
    <property type="entry name" value="TonB_C"/>
    <property type="match status" value="1"/>
</dbReference>
<dbReference type="RefSeq" id="WP_163345541.1">
    <property type="nucleotide sequence ID" value="NZ_CP048409.1"/>
</dbReference>
<keyword evidence="1" id="KW-0732">Signal</keyword>
<dbReference type="GO" id="GO:0055085">
    <property type="term" value="P:transmembrane transport"/>
    <property type="evidence" value="ECO:0007669"/>
    <property type="project" value="InterPro"/>
</dbReference>
<feature type="signal peptide" evidence="1">
    <location>
        <begin position="1"/>
        <end position="19"/>
    </location>
</feature>
<dbReference type="Gene3D" id="3.30.1150.10">
    <property type="match status" value="1"/>
</dbReference>
<dbReference type="InterPro" id="IPR011990">
    <property type="entry name" value="TPR-like_helical_dom_sf"/>
</dbReference>
<dbReference type="AlphaFoldDB" id="A0A6C0RBB8"/>
<organism evidence="3 4">
    <name type="scientific">Draconibacterium halophilum</name>
    <dbReference type="NCBI Taxonomy" id="2706887"/>
    <lineage>
        <taxon>Bacteria</taxon>
        <taxon>Pseudomonadati</taxon>
        <taxon>Bacteroidota</taxon>
        <taxon>Bacteroidia</taxon>
        <taxon>Marinilabiliales</taxon>
        <taxon>Prolixibacteraceae</taxon>
        <taxon>Draconibacterium</taxon>
    </lineage>
</organism>
<dbReference type="SUPFAM" id="SSF74653">
    <property type="entry name" value="TolA/TonB C-terminal domain"/>
    <property type="match status" value="1"/>
</dbReference>